<keyword evidence="2" id="KW-1185">Reference proteome</keyword>
<dbReference type="OrthoDB" id="2736611at2759"/>
<gene>
    <name evidence="1" type="ORF">JVT61DRAFT_10341</name>
</gene>
<sequence>MHLTLEQFRNLHQRFRATWSDWVNNAPQEWKKDGFLVNNAPVAITLLYGQNQMLRQCLDDDSINQERHNWEFDHDYTNILTFTLSLASHVT</sequence>
<accession>A0A8I2YWL0</accession>
<comment type="caution">
    <text evidence="1">The sequence shown here is derived from an EMBL/GenBank/DDBJ whole genome shotgun (WGS) entry which is preliminary data.</text>
</comment>
<evidence type="ECO:0000313" key="2">
    <source>
        <dbReference type="Proteomes" id="UP000683000"/>
    </source>
</evidence>
<dbReference type="Proteomes" id="UP000683000">
    <property type="component" value="Unassembled WGS sequence"/>
</dbReference>
<reference evidence="1" key="1">
    <citation type="submission" date="2021-03" db="EMBL/GenBank/DDBJ databases">
        <title>Evolutionary innovations through gain and loss of genes in the ectomycorrhizal Boletales.</title>
        <authorList>
            <person name="Wu G."/>
            <person name="Miyauchi S."/>
            <person name="Morin E."/>
            <person name="Yang Z.-L."/>
            <person name="Xu J."/>
            <person name="Martin F.M."/>
        </authorList>
    </citation>
    <scope>NUCLEOTIDE SEQUENCE</scope>
    <source>
        <strain evidence="1">BR01</strain>
    </source>
</reference>
<proteinExistence type="predicted"/>
<name>A0A8I2YWL0_9AGAM</name>
<evidence type="ECO:0000313" key="1">
    <source>
        <dbReference type="EMBL" id="KAG6379796.1"/>
    </source>
</evidence>
<dbReference type="EMBL" id="JAGFBS010000004">
    <property type="protein sequence ID" value="KAG6379796.1"/>
    <property type="molecule type" value="Genomic_DNA"/>
</dbReference>
<organism evidence="1 2">
    <name type="scientific">Boletus reticuloceps</name>
    <dbReference type="NCBI Taxonomy" id="495285"/>
    <lineage>
        <taxon>Eukaryota</taxon>
        <taxon>Fungi</taxon>
        <taxon>Dikarya</taxon>
        <taxon>Basidiomycota</taxon>
        <taxon>Agaricomycotina</taxon>
        <taxon>Agaricomycetes</taxon>
        <taxon>Agaricomycetidae</taxon>
        <taxon>Boletales</taxon>
        <taxon>Boletineae</taxon>
        <taxon>Boletaceae</taxon>
        <taxon>Boletoideae</taxon>
        <taxon>Boletus</taxon>
    </lineage>
</organism>
<protein>
    <submittedName>
        <fullName evidence="1">Uncharacterized protein</fullName>
    </submittedName>
</protein>
<dbReference type="AlphaFoldDB" id="A0A8I2YWL0"/>